<proteinExistence type="predicted"/>
<sequence length="160" mass="16498">MAACKSIHARIPAHSHKAVIDASDTTQPLHQAVIDTASAVESANSTLPCSAIVSVSLAPHPIQVSPRKHEVPANAPAVEVSNCIPTTPVSWCLSFGTAVSGKDKFTHNGDSPATPPIAVLQDVAGGMASKPKCKSSQGIKKPAINPLDLKAAQQANSAKW</sequence>
<accession>A0A9P6A1X7</accession>
<evidence type="ECO:0000313" key="1">
    <source>
        <dbReference type="EMBL" id="KAF9497308.1"/>
    </source>
</evidence>
<dbReference type="EMBL" id="MU154545">
    <property type="protein sequence ID" value="KAF9497308.1"/>
    <property type="molecule type" value="Genomic_DNA"/>
</dbReference>
<evidence type="ECO:0000313" key="2">
    <source>
        <dbReference type="Proteomes" id="UP000807025"/>
    </source>
</evidence>
<keyword evidence="2" id="KW-1185">Reference proteome</keyword>
<reference evidence="1" key="1">
    <citation type="submission" date="2020-11" db="EMBL/GenBank/DDBJ databases">
        <authorList>
            <consortium name="DOE Joint Genome Institute"/>
            <person name="Ahrendt S."/>
            <person name="Riley R."/>
            <person name="Andreopoulos W."/>
            <person name="Labutti K."/>
            <person name="Pangilinan J."/>
            <person name="Ruiz-Duenas F.J."/>
            <person name="Barrasa J.M."/>
            <person name="Sanchez-Garcia M."/>
            <person name="Camarero S."/>
            <person name="Miyauchi S."/>
            <person name="Serrano A."/>
            <person name="Linde D."/>
            <person name="Babiker R."/>
            <person name="Drula E."/>
            <person name="Ayuso-Fernandez I."/>
            <person name="Pacheco R."/>
            <person name="Padilla G."/>
            <person name="Ferreira P."/>
            <person name="Barriuso J."/>
            <person name="Kellner H."/>
            <person name="Castanera R."/>
            <person name="Alfaro M."/>
            <person name="Ramirez L."/>
            <person name="Pisabarro A.G."/>
            <person name="Kuo A."/>
            <person name="Tritt A."/>
            <person name="Lipzen A."/>
            <person name="He G."/>
            <person name="Yan M."/>
            <person name="Ng V."/>
            <person name="Cullen D."/>
            <person name="Martin F."/>
            <person name="Rosso M.-N."/>
            <person name="Henrissat B."/>
            <person name="Hibbett D."/>
            <person name="Martinez A.T."/>
            <person name="Grigoriev I.V."/>
        </authorList>
    </citation>
    <scope>NUCLEOTIDE SEQUENCE</scope>
    <source>
        <strain evidence="1">ATCC 90797</strain>
    </source>
</reference>
<protein>
    <submittedName>
        <fullName evidence="1">Uncharacterized protein</fullName>
    </submittedName>
</protein>
<comment type="caution">
    <text evidence="1">The sequence shown here is derived from an EMBL/GenBank/DDBJ whole genome shotgun (WGS) entry which is preliminary data.</text>
</comment>
<gene>
    <name evidence="1" type="ORF">BDN71DRAFT_1429664</name>
</gene>
<name>A0A9P6A1X7_PLEER</name>
<dbReference type="Proteomes" id="UP000807025">
    <property type="component" value="Unassembled WGS sequence"/>
</dbReference>
<organism evidence="1 2">
    <name type="scientific">Pleurotus eryngii</name>
    <name type="common">Boletus of the steppes</name>
    <dbReference type="NCBI Taxonomy" id="5323"/>
    <lineage>
        <taxon>Eukaryota</taxon>
        <taxon>Fungi</taxon>
        <taxon>Dikarya</taxon>
        <taxon>Basidiomycota</taxon>
        <taxon>Agaricomycotina</taxon>
        <taxon>Agaricomycetes</taxon>
        <taxon>Agaricomycetidae</taxon>
        <taxon>Agaricales</taxon>
        <taxon>Pleurotineae</taxon>
        <taxon>Pleurotaceae</taxon>
        <taxon>Pleurotus</taxon>
    </lineage>
</organism>
<dbReference type="AlphaFoldDB" id="A0A9P6A1X7"/>